<keyword evidence="2" id="KW-1185">Reference proteome</keyword>
<sequence length="172" mass="19320">MQILTPVQDPNASHTKLCAVNPYAEEAFQQCQPFLMLVHSPEASHAKSLCLYRFPTIQIIPYAGETSNSSDSSLCGCRIPMLHMQILALVQVPKNSNNCLRLCRFPKIQTIACAKAGFRQFTRKSLCLYRFPMLHTHILTLVQVPENSDDSLRLGSLPTILKIPYMTKINSV</sequence>
<evidence type="ECO:0000313" key="2">
    <source>
        <dbReference type="Proteomes" id="UP000765509"/>
    </source>
</evidence>
<dbReference type="EMBL" id="AVOT02012468">
    <property type="protein sequence ID" value="MBW0494228.1"/>
    <property type="molecule type" value="Genomic_DNA"/>
</dbReference>
<gene>
    <name evidence="1" type="ORF">O181_033943</name>
</gene>
<organism evidence="1 2">
    <name type="scientific">Austropuccinia psidii MF-1</name>
    <dbReference type="NCBI Taxonomy" id="1389203"/>
    <lineage>
        <taxon>Eukaryota</taxon>
        <taxon>Fungi</taxon>
        <taxon>Dikarya</taxon>
        <taxon>Basidiomycota</taxon>
        <taxon>Pucciniomycotina</taxon>
        <taxon>Pucciniomycetes</taxon>
        <taxon>Pucciniales</taxon>
        <taxon>Sphaerophragmiaceae</taxon>
        <taxon>Austropuccinia</taxon>
    </lineage>
</organism>
<accession>A0A9Q3H6W8</accession>
<proteinExistence type="predicted"/>
<evidence type="ECO:0000313" key="1">
    <source>
        <dbReference type="EMBL" id="MBW0494228.1"/>
    </source>
</evidence>
<dbReference type="Proteomes" id="UP000765509">
    <property type="component" value="Unassembled WGS sequence"/>
</dbReference>
<reference evidence="1" key="1">
    <citation type="submission" date="2021-03" db="EMBL/GenBank/DDBJ databases">
        <title>Draft genome sequence of rust myrtle Austropuccinia psidii MF-1, a brazilian biotype.</title>
        <authorList>
            <person name="Quecine M.C."/>
            <person name="Pachon D.M.R."/>
            <person name="Bonatelli M.L."/>
            <person name="Correr F.H."/>
            <person name="Franceschini L.M."/>
            <person name="Leite T.F."/>
            <person name="Margarido G.R.A."/>
            <person name="Almeida C.A."/>
            <person name="Ferrarezi J.A."/>
            <person name="Labate C.A."/>
        </authorList>
    </citation>
    <scope>NUCLEOTIDE SEQUENCE</scope>
    <source>
        <strain evidence="1">MF-1</strain>
    </source>
</reference>
<comment type="caution">
    <text evidence="1">The sequence shown here is derived from an EMBL/GenBank/DDBJ whole genome shotgun (WGS) entry which is preliminary data.</text>
</comment>
<name>A0A9Q3H6W8_9BASI</name>
<protein>
    <submittedName>
        <fullName evidence="1">Uncharacterized protein</fullName>
    </submittedName>
</protein>
<dbReference type="AlphaFoldDB" id="A0A9Q3H6W8"/>